<accession>A0A4Y2EPD3</accession>
<dbReference type="Gene3D" id="3.40.50.800">
    <property type="entry name" value="Anticodon-binding domain"/>
    <property type="match status" value="1"/>
</dbReference>
<dbReference type="InterPro" id="IPR036621">
    <property type="entry name" value="Anticodon-bd_dom_sf"/>
</dbReference>
<dbReference type="InterPro" id="IPR004154">
    <property type="entry name" value="Anticodon-bd"/>
</dbReference>
<evidence type="ECO:0000259" key="1">
    <source>
        <dbReference type="Pfam" id="PF03129"/>
    </source>
</evidence>
<evidence type="ECO:0000313" key="2">
    <source>
        <dbReference type="EMBL" id="GBM30028.1"/>
    </source>
</evidence>
<organism evidence="2 3">
    <name type="scientific">Araneus ventricosus</name>
    <name type="common">Orbweaver spider</name>
    <name type="synonym">Epeira ventricosa</name>
    <dbReference type="NCBI Taxonomy" id="182803"/>
    <lineage>
        <taxon>Eukaryota</taxon>
        <taxon>Metazoa</taxon>
        <taxon>Ecdysozoa</taxon>
        <taxon>Arthropoda</taxon>
        <taxon>Chelicerata</taxon>
        <taxon>Arachnida</taxon>
        <taxon>Araneae</taxon>
        <taxon>Araneomorphae</taxon>
        <taxon>Entelegynae</taxon>
        <taxon>Araneoidea</taxon>
        <taxon>Araneidae</taxon>
        <taxon>Araneus</taxon>
    </lineage>
</organism>
<comment type="caution">
    <text evidence="2">The sequence shown here is derived from an EMBL/GenBank/DDBJ whole genome shotgun (WGS) entry which is preliminary data.</text>
</comment>
<keyword evidence="3" id="KW-1185">Reference proteome</keyword>
<dbReference type="SUPFAM" id="SSF52954">
    <property type="entry name" value="Class II aaRS ABD-related"/>
    <property type="match status" value="1"/>
</dbReference>
<dbReference type="Gene3D" id="3.30.930.10">
    <property type="entry name" value="Bira Bifunctional Protein, Domain 2"/>
    <property type="match status" value="1"/>
</dbReference>
<dbReference type="PANTHER" id="PTHR10745">
    <property type="entry name" value="GLYCYL-TRNA SYNTHETASE/DNA POLYMERASE SUBUNIT GAMMA-2"/>
    <property type="match status" value="1"/>
</dbReference>
<evidence type="ECO:0000313" key="3">
    <source>
        <dbReference type="Proteomes" id="UP000499080"/>
    </source>
</evidence>
<protein>
    <submittedName>
        <fullName evidence="2">DNA polymerase subunit gamma-2, mitochondrial</fullName>
    </submittedName>
</protein>
<name>A0A4Y2EPD3_ARAVE</name>
<dbReference type="Proteomes" id="UP000499080">
    <property type="component" value="Unassembled WGS sequence"/>
</dbReference>
<feature type="domain" description="Anticodon-binding" evidence="1">
    <location>
        <begin position="264"/>
        <end position="347"/>
    </location>
</feature>
<dbReference type="Pfam" id="PF03129">
    <property type="entry name" value="HGTP_anticodon"/>
    <property type="match status" value="1"/>
</dbReference>
<sequence length="353" mass="40738">MWIPRNPGLLTIRFCSLLNNVDINLFPIELTNPRKQTFLLQRAADKTSNSLLEDVIGNYFDIHTRFGCNLPFGLAVYGPCFNKNLSSKISSGSVELNMLSDLETWTRLSVIFFCPTNKSLNWFHHWSKQRYLWWRKYSSISSKFSMSEVTKTAFNCQHLSLLHEHPWGKDQLETITLHDNKVFEELWEKYHIDNKLGTLGQDLMPSVVTCETELDLAVMAYLSNSFAVKRRDGENKNVLHLHYKLSPYKVSLAVEETDADNLKKLKNVISHLTKELKQTGVDILPESDFKSNETIKTTFERCDEMGIPYIIVLNENSLQTGIAGLRSRDTTLQEQVHITELSSKLVKYLKIKR</sequence>
<dbReference type="GO" id="GO:0006264">
    <property type="term" value="P:mitochondrial DNA replication"/>
    <property type="evidence" value="ECO:0007669"/>
    <property type="project" value="TreeGrafter"/>
</dbReference>
<dbReference type="InterPro" id="IPR045864">
    <property type="entry name" value="aa-tRNA-synth_II/BPL/LPL"/>
</dbReference>
<gene>
    <name evidence="2" type="primary">Polg2</name>
    <name evidence="2" type="ORF">AVEN_165599_1</name>
</gene>
<dbReference type="EMBL" id="BGPR01000650">
    <property type="protein sequence ID" value="GBM30028.1"/>
    <property type="molecule type" value="Genomic_DNA"/>
</dbReference>
<dbReference type="PANTHER" id="PTHR10745:SF8">
    <property type="entry name" value="DNA POLYMERASE SUBUNIT GAMMA-2, MITOCHONDRIAL"/>
    <property type="match status" value="1"/>
</dbReference>
<proteinExistence type="predicted"/>
<dbReference type="GO" id="GO:0005739">
    <property type="term" value="C:mitochondrion"/>
    <property type="evidence" value="ECO:0007669"/>
    <property type="project" value="TreeGrafter"/>
</dbReference>
<reference evidence="2 3" key="1">
    <citation type="journal article" date="2019" name="Sci. Rep.">
        <title>Orb-weaving spider Araneus ventricosus genome elucidates the spidroin gene catalogue.</title>
        <authorList>
            <person name="Kono N."/>
            <person name="Nakamura H."/>
            <person name="Ohtoshi R."/>
            <person name="Moran D.A.P."/>
            <person name="Shinohara A."/>
            <person name="Yoshida Y."/>
            <person name="Fujiwara M."/>
            <person name="Mori M."/>
            <person name="Tomita M."/>
            <person name="Arakawa K."/>
        </authorList>
    </citation>
    <scope>NUCLEOTIDE SEQUENCE [LARGE SCALE GENOMIC DNA]</scope>
</reference>
<dbReference type="SUPFAM" id="SSF55681">
    <property type="entry name" value="Class II aaRS and biotin synthetases"/>
    <property type="match status" value="1"/>
</dbReference>
<dbReference type="InterPro" id="IPR027031">
    <property type="entry name" value="Gly-tRNA_synthase/POLG2"/>
</dbReference>
<dbReference type="AlphaFoldDB" id="A0A4Y2EPD3"/>
<dbReference type="OrthoDB" id="5394539at2759"/>